<dbReference type="InterPro" id="IPR017451">
    <property type="entry name" value="F-box-assoc_interact_dom"/>
</dbReference>
<dbReference type="STRING" id="4072.A0A2G3A4J7"/>
<dbReference type="InterPro" id="IPR050796">
    <property type="entry name" value="SCF_F-box_component"/>
</dbReference>
<dbReference type="OMA" id="FWELPPS"/>
<dbReference type="InterPro" id="IPR006527">
    <property type="entry name" value="F-box-assoc_dom_typ1"/>
</dbReference>
<evidence type="ECO:0000259" key="1">
    <source>
        <dbReference type="Pfam" id="PF07734"/>
    </source>
</evidence>
<dbReference type="AlphaFoldDB" id="A0A2G3A4J7"/>
<dbReference type="SUPFAM" id="SSF117281">
    <property type="entry name" value="Kelch motif"/>
    <property type="match status" value="1"/>
</dbReference>
<dbReference type="Gene3D" id="2.120.10.80">
    <property type="entry name" value="Kelch-type beta propeller"/>
    <property type="match status" value="1"/>
</dbReference>
<dbReference type="PANTHER" id="PTHR31672:SF13">
    <property type="entry name" value="F-BOX PROTEIN CPR30-LIKE"/>
    <property type="match status" value="1"/>
</dbReference>
<dbReference type="Gramene" id="PHT89166">
    <property type="protein sequence ID" value="PHT89166"/>
    <property type="gene ID" value="T459_04279"/>
</dbReference>
<dbReference type="Proteomes" id="UP000222542">
    <property type="component" value="Unassembled WGS sequence"/>
</dbReference>
<proteinExistence type="predicted"/>
<protein>
    <recommendedName>
        <fullName evidence="1">F-box associated beta-propeller type 1 domain-containing protein</fullName>
    </recommendedName>
</protein>
<keyword evidence="3" id="KW-1185">Reference proteome</keyword>
<dbReference type="EMBL" id="AYRZ02000002">
    <property type="protein sequence ID" value="PHT89166.1"/>
    <property type="molecule type" value="Genomic_DNA"/>
</dbReference>
<accession>A0A2G3A4J7</accession>
<gene>
    <name evidence="2" type="ORF">T459_04279</name>
</gene>
<evidence type="ECO:0000313" key="2">
    <source>
        <dbReference type="EMBL" id="PHT89166.1"/>
    </source>
</evidence>
<name>A0A2G3A4J7_CAPAN</name>
<organism evidence="2 3">
    <name type="scientific">Capsicum annuum</name>
    <name type="common">Capsicum pepper</name>
    <dbReference type="NCBI Taxonomy" id="4072"/>
    <lineage>
        <taxon>Eukaryota</taxon>
        <taxon>Viridiplantae</taxon>
        <taxon>Streptophyta</taxon>
        <taxon>Embryophyta</taxon>
        <taxon>Tracheophyta</taxon>
        <taxon>Spermatophyta</taxon>
        <taxon>Magnoliopsida</taxon>
        <taxon>eudicotyledons</taxon>
        <taxon>Gunneridae</taxon>
        <taxon>Pentapetalae</taxon>
        <taxon>asterids</taxon>
        <taxon>lamiids</taxon>
        <taxon>Solanales</taxon>
        <taxon>Solanaceae</taxon>
        <taxon>Solanoideae</taxon>
        <taxon>Capsiceae</taxon>
        <taxon>Capsicum</taxon>
    </lineage>
</organism>
<evidence type="ECO:0000313" key="3">
    <source>
        <dbReference type="Proteomes" id="UP000222542"/>
    </source>
</evidence>
<dbReference type="InterPro" id="IPR015915">
    <property type="entry name" value="Kelch-typ_b-propeller"/>
</dbReference>
<reference evidence="2 3" key="1">
    <citation type="journal article" date="2014" name="Nat. Genet.">
        <title>Genome sequence of the hot pepper provides insights into the evolution of pungency in Capsicum species.</title>
        <authorList>
            <person name="Kim S."/>
            <person name="Park M."/>
            <person name="Yeom S.I."/>
            <person name="Kim Y.M."/>
            <person name="Lee J.M."/>
            <person name="Lee H.A."/>
            <person name="Seo E."/>
            <person name="Choi J."/>
            <person name="Cheong K."/>
            <person name="Kim K.T."/>
            <person name="Jung K."/>
            <person name="Lee G.W."/>
            <person name="Oh S.K."/>
            <person name="Bae C."/>
            <person name="Kim S.B."/>
            <person name="Lee H.Y."/>
            <person name="Kim S.Y."/>
            <person name="Kim M.S."/>
            <person name="Kang B.C."/>
            <person name="Jo Y.D."/>
            <person name="Yang H.B."/>
            <person name="Jeong H.J."/>
            <person name="Kang W.H."/>
            <person name="Kwon J.K."/>
            <person name="Shin C."/>
            <person name="Lim J.Y."/>
            <person name="Park J.H."/>
            <person name="Huh J.H."/>
            <person name="Kim J.S."/>
            <person name="Kim B.D."/>
            <person name="Cohen O."/>
            <person name="Paran I."/>
            <person name="Suh M.C."/>
            <person name="Lee S.B."/>
            <person name="Kim Y.K."/>
            <person name="Shin Y."/>
            <person name="Noh S.J."/>
            <person name="Park J."/>
            <person name="Seo Y.S."/>
            <person name="Kwon S.Y."/>
            <person name="Kim H.A."/>
            <person name="Park J.M."/>
            <person name="Kim H.J."/>
            <person name="Choi S.B."/>
            <person name="Bosland P.W."/>
            <person name="Reeves G."/>
            <person name="Jo S.H."/>
            <person name="Lee B.W."/>
            <person name="Cho H.T."/>
            <person name="Choi H.S."/>
            <person name="Lee M.S."/>
            <person name="Yu Y."/>
            <person name="Do Choi Y."/>
            <person name="Park B.S."/>
            <person name="van Deynze A."/>
            <person name="Ashrafi H."/>
            <person name="Hill T."/>
            <person name="Kim W.T."/>
            <person name="Pai H.S."/>
            <person name="Ahn H.K."/>
            <person name="Yeam I."/>
            <person name="Giovannoni J.J."/>
            <person name="Rose J.K."/>
            <person name="Sorensen I."/>
            <person name="Lee S.J."/>
            <person name="Kim R.W."/>
            <person name="Choi I.Y."/>
            <person name="Choi B.S."/>
            <person name="Lim J.S."/>
            <person name="Lee Y.H."/>
            <person name="Choi D."/>
        </authorList>
    </citation>
    <scope>NUCLEOTIDE SEQUENCE [LARGE SCALE GENOMIC DNA]</scope>
    <source>
        <strain evidence="3">cv. CM334</strain>
    </source>
</reference>
<comment type="caution">
    <text evidence="2">The sequence shown here is derived from an EMBL/GenBank/DDBJ whole genome shotgun (WGS) entry which is preliminary data.</text>
</comment>
<sequence>MSIHYNYETPSNHFIFLKHYEEIEEITESIYYNGVCNGIVCIASYRGIVLCNPTLREFWELPPSILPPPAYLSPSKDLNYLMDMTRGIGSDTNANDYVGVRILNPSHEYEFEDVDNHRKYISKVEVYNLSTNCWRKLEDLECIIDSFHCSHVMFNRAYHWGGYLKAGGNCIISFDFRADSFQKLLYPEGKASEGREGLFVLNQTLALIYFTEIYPPDVLVHQSIDIWLMKKYGVRESWIKELTVAPMLIKAPLSV</sequence>
<dbReference type="Pfam" id="PF07734">
    <property type="entry name" value="FBA_1"/>
    <property type="match status" value="1"/>
</dbReference>
<reference evidence="2 3" key="2">
    <citation type="journal article" date="2017" name="Genome Biol.">
        <title>New reference genome sequences of hot pepper reveal the massive evolution of plant disease-resistance genes by retroduplication.</title>
        <authorList>
            <person name="Kim S."/>
            <person name="Park J."/>
            <person name="Yeom S.I."/>
            <person name="Kim Y.M."/>
            <person name="Seo E."/>
            <person name="Kim K.T."/>
            <person name="Kim M.S."/>
            <person name="Lee J.M."/>
            <person name="Cheong K."/>
            <person name="Shin H.S."/>
            <person name="Kim S.B."/>
            <person name="Han K."/>
            <person name="Lee J."/>
            <person name="Park M."/>
            <person name="Lee H.A."/>
            <person name="Lee H.Y."/>
            <person name="Lee Y."/>
            <person name="Oh S."/>
            <person name="Lee J.H."/>
            <person name="Choi E."/>
            <person name="Choi E."/>
            <person name="Lee S.E."/>
            <person name="Jeon J."/>
            <person name="Kim H."/>
            <person name="Choi G."/>
            <person name="Song H."/>
            <person name="Lee J."/>
            <person name="Lee S.C."/>
            <person name="Kwon J.K."/>
            <person name="Lee H.Y."/>
            <person name="Koo N."/>
            <person name="Hong Y."/>
            <person name="Kim R.W."/>
            <person name="Kang W.H."/>
            <person name="Huh J.H."/>
            <person name="Kang B.C."/>
            <person name="Yang T.J."/>
            <person name="Lee Y.H."/>
            <person name="Bennetzen J.L."/>
            <person name="Choi D."/>
        </authorList>
    </citation>
    <scope>NUCLEOTIDE SEQUENCE [LARGE SCALE GENOMIC DNA]</scope>
    <source>
        <strain evidence="3">cv. CM334</strain>
    </source>
</reference>
<feature type="domain" description="F-box associated beta-propeller type 1" evidence="1">
    <location>
        <begin position="27"/>
        <end position="243"/>
    </location>
</feature>
<dbReference type="PANTHER" id="PTHR31672">
    <property type="entry name" value="BNACNNG10540D PROTEIN"/>
    <property type="match status" value="1"/>
</dbReference>
<dbReference type="NCBIfam" id="TIGR01640">
    <property type="entry name" value="F_box_assoc_1"/>
    <property type="match status" value="1"/>
</dbReference>